<feature type="compositionally biased region" description="Polar residues" evidence="10">
    <location>
        <begin position="168"/>
        <end position="180"/>
    </location>
</feature>
<feature type="compositionally biased region" description="Low complexity" evidence="10">
    <location>
        <begin position="140"/>
        <end position="154"/>
    </location>
</feature>
<dbReference type="GO" id="GO:0005730">
    <property type="term" value="C:nucleolus"/>
    <property type="evidence" value="ECO:0007669"/>
    <property type="project" value="UniProtKB-SubCell"/>
</dbReference>
<keyword evidence="7 9" id="KW-0687">Ribonucleoprotein</keyword>
<dbReference type="PANTHER" id="PTHR21738:SF0">
    <property type="entry name" value="RIBOSOMAL RNA PROCESSING PROTEIN 36 HOMOLOG"/>
    <property type="match status" value="1"/>
</dbReference>
<dbReference type="KEGG" id="cdep:91089387"/>
<comment type="similarity">
    <text evidence="2 9">Belongs to the RRP36 family.</text>
</comment>
<feature type="compositionally biased region" description="Basic and acidic residues" evidence="10">
    <location>
        <begin position="67"/>
        <end position="78"/>
    </location>
</feature>
<evidence type="ECO:0000256" key="9">
    <source>
        <dbReference type="RuleBase" id="RU368027"/>
    </source>
</evidence>
<dbReference type="InterPro" id="IPR009292">
    <property type="entry name" value="RRP36"/>
</dbReference>
<keyword evidence="3 9" id="KW-0690">Ribosome biogenesis</keyword>
<evidence type="ECO:0000256" key="1">
    <source>
        <dbReference type="ARBA" id="ARBA00004604"/>
    </source>
</evidence>
<sequence length="416" mass="46581">MTKASSSNCSKEDRLKTSGYRSAKQSLPKDDFLESDSEIDEFAGGYQPGFAERVSDDDDEDGGGSESGHKNDENDDGHGNAQWEPDDWDEDGDVVSDSENESEQSGMGNESEEDENNEELKQLQKNLDSLPLSALAKAQKSLSRKTSSSFSSSSSKEEKLVAVKAKLSQIQRNKGKTTTFPELHMDGRVNQGNKDQNPDSDSEPETESFSTTKRSNKHAPTAMSTKNQVSRRRQVIDTAKPDRRDPRFSSVSAGKISADAHVHSYAFLPDLLKDELASLKEQVNTAKKVEKTCLLSEKPMRTAEREALELQLGKVRTKLVRSEKDQLERQALAQAKKQEKEKQSQGKGAWYMKKSEKRDLLLKAKFQDLEKHGGKTAVKKLVEKKRKKIASKEKKSRPFMKSTESVDGDKKRRRMA</sequence>
<evidence type="ECO:0000256" key="2">
    <source>
        <dbReference type="ARBA" id="ARBA00009418"/>
    </source>
</evidence>
<evidence type="ECO:0000256" key="6">
    <source>
        <dbReference type="ARBA" id="ARBA00023242"/>
    </source>
</evidence>
<protein>
    <recommendedName>
        <fullName evidence="9">rRNA biogenesis protein RRP36</fullName>
    </recommendedName>
</protein>
<evidence type="ECO:0000256" key="7">
    <source>
        <dbReference type="ARBA" id="ARBA00023274"/>
    </source>
</evidence>
<evidence type="ECO:0000313" key="11">
    <source>
        <dbReference type="EMBL" id="WVN89948.1"/>
    </source>
</evidence>
<evidence type="ECO:0000256" key="8">
    <source>
        <dbReference type="ARBA" id="ARBA00025053"/>
    </source>
</evidence>
<feature type="region of interest" description="Disordered" evidence="10">
    <location>
        <begin position="323"/>
        <end position="352"/>
    </location>
</feature>
<comment type="subunit">
    <text evidence="9">Associates with 90S and pre-40S pre-ribosomal particles.</text>
</comment>
<dbReference type="GO" id="GO:0000462">
    <property type="term" value="P:maturation of SSU-rRNA from tricistronic rRNA transcript (SSU-rRNA, 5.8S rRNA, LSU-rRNA)"/>
    <property type="evidence" value="ECO:0007669"/>
    <property type="project" value="TreeGrafter"/>
</dbReference>
<feature type="compositionally biased region" description="Acidic residues" evidence="10">
    <location>
        <begin position="84"/>
        <end position="102"/>
    </location>
</feature>
<comment type="subcellular location">
    <subcellularLocation>
        <location evidence="1 9">Nucleus</location>
        <location evidence="1 9">Nucleolus</location>
    </subcellularLocation>
</comment>
<keyword evidence="5" id="KW-0175">Coiled coil</keyword>
<comment type="function">
    <text evidence="8 9">Component of the 90S pre-ribosome involved in the maturation of rRNAs. Required for early cleavages of the pre-RNAs in the 40S ribosomal subunit maturation pathway.</text>
</comment>
<feature type="compositionally biased region" description="Basic residues" evidence="10">
    <location>
        <begin position="382"/>
        <end position="398"/>
    </location>
</feature>
<evidence type="ECO:0000256" key="10">
    <source>
        <dbReference type="SAM" id="MobiDB-lite"/>
    </source>
</evidence>
<dbReference type="GO" id="GO:0030686">
    <property type="term" value="C:90S preribosome"/>
    <property type="evidence" value="ECO:0007669"/>
    <property type="project" value="TreeGrafter"/>
</dbReference>
<accession>A0AAJ8JWV3</accession>
<dbReference type="Proteomes" id="UP000094043">
    <property type="component" value="Chromosome 6"/>
</dbReference>
<dbReference type="PANTHER" id="PTHR21738">
    <property type="entry name" value="RIBOSOMAL RNA PROCESSING PROTEIN 36 HOMOLOG"/>
    <property type="match status" value="1"/>
</dbReference>
<evidence type="ECO:0000256" key="4">
    <source>
        <dbReference type="ARBA" id="ARBA00022552"/>
    </source>
</evidence>
<reference evidence="11" key="1">
    <citation type="submission" date="2016-06" db="EMBL/GenBank/DDBJ databases">
        <authorList>
            <person name="Cuomo C."/>
            <person name="Litvintseva A."/>
            <person name="Heitman J."/>
            <person name="Chen Y."/>
            <person name="Sun S."/>
            <person name="Springer D."/>
            <person name="Dromer F."/>
            <person name="Young S."/>
            <person name="Zeng Q."/>
            <person name="Chapman S."/>
            <person name="Gujja S."/>
            <person name="Saif S."/>
            <person name="Birren B."/>
        </authorList>
    </citation>
    <scope>NUCLEOTIDE SEQUENCE</scope>
    <source>
        <strain evidence="11">CBS 7841</strain>
    </source>
</reference>
<dbReference type="RefSeq" id="XP_066070648.1">
    <property type="nucleotide sequence ID" value="XM_066214551.1"/>
</dbReference>
<dbReference type="EMBL" id="CP143789">
    <property type="protein sequence ID" value="WVN89948.1"/>
    <property type="molecule type" value="Genomic_DNA"/>
</dbReference>
<reference evidence="11" key="2">
    <citation type="journal article" date="2022" name="Elife">
        <title>Obligate sexual reproduction of a homothallic fungus closely related to the Cryptococcus pathogenic species complex.</title>
        <authorList>
            <person name="Passer A.R."/>
            <person name="Clancey S.A."/>
            <person name="Shea T."/>
            <person name="David-Palma M."/>
            <person name="Averette A.F."/>
            <person name="Boekhout T."/>
            <person name="Porcel B.M."/>
            <person name="Nowrousian M."/>
            <person name="Cuomo C.A."/>
            <person name="Sun S."/>
            <person name="Heitman J."/>
            <person name="Coelho M.A."/>
        </authorList>
    </citation>
    <scope>NUCLEOTIDE SEQUENCE</scope>
    <source>
        <strain evidence="11">CBS 7841</strain>
    </source>
</reference>
<dbReference type="GeneID" id="91089387"/>
<organism evidence="11 12">
    <name type="scientific">Cryptococcus depauperatus CBS 7841</name>
    <dbReference type="NCBI Taxonomy" id="1295531"/>
    <lineage>
        <taxon>Eukaryota</taxon>
        <taxon>Fungi</taxon>
        <taxon>Dikarya</taxon>
        <taxon>Basidiomycota</taxon>
        <taxon>Agaricomycotina</taxon>
        <taxon>Tremellomycetes</taxon>
        <taxon>Tremellales</taxon>
        <taxon>Cryptococcaceae</taxon>
        <taxon>Cryptococcus</taxon>
    </lineage>
</organism>
<proteinExistence type="inferred from homology"/>
<reference evidence="11" key="3">
    <citation type="submission" date="2024-01" db="EMBL/GenBank/DDBJ databases">
        <authorList>
            <person name="Coelho M.A."/>
            <person name="David-Palma M."/>
            <person name="Shea T."/>
            <person name="Sun S."/>
            <person name="Cuomo C.A."/>
            <person name="Heitman J."/>
        </authorList>
    </citation>
    <scope>NUCLEOTIDE SEQUENCE</scope>
    <source>
        <strain evidence="11">CBS 7841</strain>
    </source>
</reference>
<keyword evidence="6 9" id="KW-0539">Nucleus</keyword>
<keyword evidence="12" id="KW-1185">Reference proteome</keyword>
<evidence type="ECO:0000256" key="3">
    <source>
        <dbReference type="ARBA" id="ARBA00022517"/>
    </source>
</evidence>
<evidence type="ECO:0000313" key="12">
    <source>
        <dbReference type="Proteomes" id="UP000094043"/>
    </source>
</evidence>
<keyword evidence="4 9" id="KW-0698">rRNA processing</keyword>
<name>A0AAJ8JWV3_9TREE</name>
<feature type="region of interest" description="Disordered" evidence="10">
    <location>
        <begin position="373"/>
        <end position="416"/>
    </location>
</feature>
<evidence type="ECO:0000256" key="5">
    <source>
        <dbReference type="ARBA" id="ARBA00023054"/>
    </source>
</evidence>
<feature type="region of interest" description="Disordered" evidence="10">
    <location>
        <begin position="1"/>
        <end position="253"/>
    </location>
</feature>
<dbReference type="Pfam" id="PF06102">
    <property type="entry name" value="RRP36"/>
    <property type="match status" value="1"/>
</dbReference>
<dbReference type="AlphaFoldDB" id="A0AAJ8JWV3"/>
<gene>
    <name evidence="11" type="ORF">L203_105178</name>
</gene>